<dbReference type="InterPro" id="IPR000719">
    <property type="entry name" value="Prot_kinase_dom"/>
</dbReference>
<keyword evidence="1 3" id="KW-0547">Nucleotide-binding</keyword>
<dbReference type="PROSITE" id="PS50078">
    <property type="entry name" value="POLO_BOX"/>
    <property type="match status" value="1"/>
</dbReference>
<keyword evidence="4" id="KW-0723">Serine/threonine-protein kinase</keyword>
<dbReference type="OrthoDB" id="4062651at2759"/>
<dbReference type="GO" id="GO:0005524">
    <property type="term" value="F:ATP binding"/>
    <property type="evidence" value="ECO:0007669"/>
    <property type="project" value="UniProtKB-UniRule"/>
</dbReference>
<evidence type="ECO:0000313" key="8">
    <source>
        <dbReference type="Proteomes" id="UP000215902"/>
    </source>
</evidence>
<dbReference type="Gene3D" id="3.30.1120.30">
    <property type="entry name" value="POLO box domain"/>
    <property type="match status" value="2"/>
</dbReference>
<dbReference type="InterPro" id="IPR017441">
    <property type="entry name" value="Protein_kinase_ATP_BS"/>
</dbReference>
<evidence type="ECO:0000313" key="7">
    <source>
        <dbReference type="EMBL" id="PAA68646.1"/>
    </source>
</evidence>
<evidence type="ECO:0000256" key="1">
    <source>
        <dbReference type="ARBA" id="ARBA00022741"/>
    </source>
</evidence>
<dbReference type="Pfam" id="PF00069">
    <property type="entry name" value="Pkinase"/>
    <property type="match status" value="1"/>
</dbReference>
<evidence type="ECO:0000259" key="6">
    <source>
        <dbReference type="PROSITE" id="PS50078"/>
    </source>
</evidence>
<reference evidence="7 8" key="1">
    <citation type="submission" date="2017-06" db="EMBL/GenBank/DDBJ databases">
        <title>A platform for efficient transgenesis in Macrostomum lignano, a flatworm model organism for stem cell research.</title>
        <authorList>
            <person name="Berezikov E."/>
        </authorList>
    </citation>
    <scope>NUCLEOTIDE SEQUENCE [LARGE SCALE GENOMIC DNA]</scope>
    <source>
        <strain evidence="7">DV1</strain>
        <tissue evidence="7">Whole organism</tissue>
    </source>
</reference>
<dbReference type="GO" id="GO:0000922">
    <property type="term" value="C:spindle pole"/>
    <property type="evidence" value="ECO:0007669"/>
    <property type="project" value="TreeGrafter"/>
</dbReference>
<keyword evidence="4" id="KW-0418">Kinase</keyword>
<feature type="binding site" evidence="3">
    <location>
        <position position="45"/>
    </location>
    <ligand>
        <name>ATP</name>
        <dbReference type="ChEBI" id="CHEBI:30616"/>
    </ligand>
</feature>
<dbReference type="InterPro" id="IPR008271">
    <property type="entry name" value="Ser/Thr_kinase_AS"/>
</dbReference>
<dbReference type="InterPro" id="IPR011009">
    <property type="entry name" value="Kinase-like_dom_sf"/>
</dbReference>
<keyword evidence="2 3" id="KW-0067">ATP-binding</keyword>
<accession>A0A267F4J9</accession>
<dbReference type="GO" id="GO:0004674">
    <property type="term" value="F:protein serine/threonine kinase activity"/>
    <property type="evidence" value="ECO:0007669"/>
    <property type="project" value="UniProtKB-KW"/>
</dbReference>
<organism evidence="7 8">
    <name type="scientific">Macrostomum lignano</name>
    <dbReference type="NCBI Taxonomy" id="282301"/>
    <lineage>
        <taxon>Eukaryota</taxon>
        <taxon>Metazoa</taxon>
        <taxon>Spiralia</taxon>
        <taxon>Lophotrochozoa</taxon>
        <taxon>Platyhelminthes</taxon>
        <taxon>Rhabditophora</taxon>
        <taxon>Macrostomorpha</taxon>
        <taxon>Macrostomida</taxon>
        <taxon>Macrostomidae</taxon>
        <taxon>Macrostomum</taxon>
    </lineage>
</organism>
<keyword evidence="8" id="KW-1185">Reference proteome</keyword>
<dbReference type="PROSITE" id="PS00107">
    <property type="entry name" value="PROTEIN_KINASE_ATP"/>
    <property type="match status" value="1"/>
</dbReference>
<dbReference type="InterPro" id="IPR000959">
    <property type="entry name" value="POLO_box_dom"/>
</dbReference>
<dbReference type="SUPFAM" id="SSF56112">
    <property type="entry name" value="Protein kinase-like (PK-like)"/>
    <property type="match status" value="1"/>
</dbReference>
<evidence type="ECO:0000256" key="3">
    <source>
        <dbReference type="PROSITE-ProRule" id="PRU10141"/>
    </source>
</evidence>
<feature type="non-terminal residue" evidence="7">
    <location>
        <position position="1"/>
    </location>
</feature>
<protein>
    <recommendedName>
        <fullName evidence="4">Serine/threonine-protein kinase PLK</fullName>
        <ecNumber evidence="4">2.7.11.21</ecNumber>
    </recommendedName>
    <alternativeName>
        <fullName evidence="4">Polo-like kinase</fullName>
    </alternativeName>
</protein>
<dbReference type="InterPro" id="IPR036947">
    <property type="entry name" value="POLO_box_dom_sf"/>
</dbReference>
<dbReference type="EC" id="2.7.11.21" evidence="4"/>
<dbReference type="Gene3D" id="1.10.510.10">
    <property type="entry name" value="Transferase(Phosphotransferase) domain 1"/>
    <property type="match status" value="1"/>
</dbReference>
<dbReference type="Gene3D" id="3.30.200.20">
    <property type="entry name" value="Phosphorylase Kinase, domain 1"/>
    <property type="match status" value="1"/>
</dbReference>
<dbReference type="GO" id="GO:0005634">
    <property type="term" value="C:nucleus"/>
    <property type="evidence" value="ECO:0007669"/>
    <property type="project" value="TreeGrafter"/>
</dbReference>
<comment type="caution">
    <text evidence="7">The sequence shown here is derived from an EMBL/GenBank/DDBJ whole genome shotgun (WGS) entry which is preliminary data.</text>
</comment>
<dbReference type="GO" id="GO:0000776">
    <property type="term" value="C:kinetochore"/>
    <property type="evidence" value="ECO:0007669"/>
    <property type="project" value="TreeGrafter"/>
</dbReference>
<dbReference type="SUPFAM" id="SSF82615">
    <property type="entry name" value="Polo-box domain"/>
    <property type="match status" value="2"/>
</dbReference>
<name>A0A267F4J9_9PLAT</name>
<evidence type="ECO:0000256" key="2">
    <source>
        <dbReference type="ARBA" id="ARBA00022840"/>
    </source>
</evidence>
<dbReference type="GO" id="GO:0007052">
    <property type="term" value="P:mitotic spindle organization"/>
    <property type="evidence" value="ECO:0007669"/>
    <property type="project" value="TreeGrafter"/>
</dbReference>
<dbReference type="AlphaFoldDB" id="A0A267F4J9"/>
<dbReference type="PANTHER" id="PTHR24345:SF43">
    <property type="entry name" value="INACTIVE SERINE_THREONINE-PROTEIN KINASE PLK5"/>
    <property type="match status" value="1"/>
</dbReference>
<dbReference type="Pfam" id="PF00659">
    <property type="entry name" value="POLO_box"/>
    <property type="match status" value="1"/>
</dbReference>
<dbReference type="EMBL" id="NIVC01001379">
    <property type="protein sequence ID" value="PAA68646.1"/>
    <property type="molecule type" value="Genomic_DNA"/>
</dbReference>
<comment type="catalytic activity">
    <reaction evidence="4">
        <text>L-threonyl-[protein] + ATP = O-phospho-L-threonyl-[protein] + ADP + H(+)</text>
        <dbReference type="Rhea" id="RHEA:46608"/>
        <dbReference type="Rhea" id="RHEA-COMP:11060"/>
        <dbReference type="Rhea" id="RHEA-COMP:11605"/>
        <dbReference type="ChEBI" id="CHEBI:15378"/>
        <dbReference type="ChEBI" id="CHEBI:30013"/>
        <dbReference type="ChEBI" id="CHEBI:30616"/>
        <dbReference type="ChEBI" id="CHEBI:61977"/>
        <dbReference type="ChEBI" id="CHEBI:456216"/>
        <dbReference type="EC" id="2.7.11.21"/>
    </reaction>
</comment>
<evidence type="ECO:0000259" key="5">
    <source>
        <dbReference type="PROSITE" id="PS50011"/>
    </source>
</evidence>
<dbReference type="SMART" id="SM00220">
    <property type="entry name" value="S_TKc"/>
    <property type="match status" value="1"/>
</dbReference>
<feature type="domain" description="POLO box" evidence="6">
    <location>
        <begin position="385"/>
        <end position="457"/>
    </location>
</feature>
<gene>
    <name evidence="7" type="ORF">BOX15_Mlig000550g1</name>
</gene>
<dbReference type="CDD" id="cd13118">
    <property type="entry name" value="POLO_box_1"/>
    <property type="match status" value="1"/>
</dbReference>
<feature type="domain" description="Protein kinase" evidence="5">
    <location>
        <begin position="10"/>
        <end position="288"/>
    </location>
</feature>
<dbReference type="InterPro" id="IPR033701">
    <property type="entry name" value="POLO_box_1"/>
</dbReference>
<comment type="similarity">
    <text evidence="4">Belongs to the protein kinase superfamily. Ser/Thr protein kinase family. CDC5/Polo subfamily.</text>
</comment>
<sequence length="602" mass="66202">LTNKRNGTTYRRLCLLGRGATSSCFAVLSLLPTTRTARLQCLACKALPKCRLIDSPAAQQRLAREIRLHSSLPKHRHVLQLIDWFEDSVGVYLLTELCTRQTLQDVISLRGAVSQPEAQFYLRQLFDGCQHLHRRCGVAHRDLKPSNLVLTERMLLRIADFGFACRPAEESGSRQPVCGTLAYMAPELLGAIGSPRSSNFACCCYFAADIWAIGCIMHVMLAGDLPFKGANALETCRLIRAGRLSLQRRHFPPAAANFITRLLSASPSARPSAADVANLADTDSAAYLGAARLQLRCLPDSAFSSPPLFSSSCRGALDDLDVSIASCRSLSRLLQNLVDGADAAEEAELSLKRKGKRLAGPPARPLDGIFDPTELQPMTLTPPAWVCRWVDCVTAGIGLGYQLPDGSVGAVFNDGCRALQRCSSPDVLYSWSAVKVEDKDEAKRLKLLGLFRSYLEQNLASAADALSSEVDSASGRENCRNELLDVGDSTRDRAPILVMAWMRTRRYVAFCMSDGVLQVNNLSDHSKLIQCPQSESVCLIKPSGSPPPLAQFYKFCQLLKLPSGCTRGERDTFDYKFRCMLANAEELARALLKRLLEEKRLR</sequence>
<dbReference type="PANTHER" id="PTHR24345">
    <property type="entry name" value="SERINE/THREONINE-PROTEIN KINASE PLK"/>
    <property type="match status" value="1"/>
</dbReference>
<keyword evidence="4" id="KW-0808">Transferase</keyword>
<dbReference type="PROSITE" id="PS50011">
    <property type="entry name" value="PROTEIN_KINASE_DOM"/>
    <property type="match status" value="1"/>
</dbReference>
<evidence type="ECO:0000256" key="4">
    <source>
        <dbReference type="RuleBase" id="RU361162"/>
    </source>
</evidence>
<proteinExistence type="inferred from homology"/>
<dbReference type="PROSITE" id="PS00108">
    <property type="entry name" value="PROTEIN_KINASE_ST"/>
    <property type="match status" value="1"/>
</dbReference>
<dbReference type="Proteomes" id="UP000215902">
    <property type="component" value="Unassembled WGS sequence"/>
</dbReference>
<dbReference type="STRING" id="282301.A0A267F4J9"/>
<dbReference type="GO" id="GO:0005737">
    <property type="term" value="C:cytoplasm"/>
    <property type="evidence" value="ECO:0007669"/>
    <property type="project" value="TreeGrafter"/>
</dbReference>